<organism evidence="2 3">
    <name type="scientific">Pyrus ussuriensis x Pyrus communis</name>
    <dbReference type="NCBI Taxonomy" id="2448454"/>
    <lineage>
        <taxon>Eukaryota</taxon>
        <taxon>Viridiplantae</taxon>
        <taxon>Streptophyta</taxon>
        <taxon>Embryophyta</taxon>
        <taxon>Tracheophyta</taxon>
        <taxon>Spermatophyta</taxon>
        <taxon>Magnoliopsida</taxon>
        <taxon>eudicotyledons</taxon>
        <taxon>Gunneridae</taxon>
        <taxon>Pentapetalae</taxon>
        <taxon>rosids</taxon>
        <taxon>fabids</taxon>
        <taxon>Rosales</taxon>
        <taxon>Rosaceae</taxon>
        <taxon>Amygdaloideae</taxon>
        <taxon>Maleae</taxon>
        <taxon>Pyrus</taxon>
    </lineage>
</organism>
<gene>
    <name evidence="2" type="ORF">D8674_037633</name>
</gene>
<evidence type="ECO:0000313" key="3">
    <source>
        <dbReference type="Proteomes" id="UP000327157"/>
    </source>
</evidence>
<evidence type="ECO:0000256" key="1">
    <source>
        <dbReference type="SAM" id="MobiDB-lite"/>
    </source>
</evidence>
<accession>A0A5N5GZ00</accession>
<sequence>MRVVEHKSAWLGVVEHKSARLGIVVQDRRGWDPRSRHCHVWELQSKVGMAGTRDARWTQSRTGRHDRELRS</sequence>
<evidence type="ECO:0000313" key="2">
    <source>
        <dbReference type="EMBL" id="KAB2620548.1"/>
    </source>
</evidence>
<comment type="caution">
    <text evidence="2">The sequence shown here is derived from an EMBL/GenBank/DDBJ whole genome shotgun (WGS) entry which is preliminary data.</text>
</comment>
<dbReference type="AlphaFoldDB" id="A0A5N5GZ00"/>
<proteinExistence type="predicted"/>
<name>A0A5N5GZ00_9ROSA</name>
<dbReference type="EMBL" id="SMOL01000322">
    <property type="protein sequence ID" value="KAB2620548.1"/>
    <property type="molecule type" value="Genomic_DNA"/>
</dbReference>
<feature type="region of interest" description="Disordered" evidence="1">
    <location>
        <begin position="52"/>
        <end position="71"/>
    </location>
</feature>
<protein>
    <submittedName>
        <fullName evidence="2">Uncharacterized protein</fullName>
    </submittedName>
</protein>
<dbReference type="Proteomes" id="UP000327157">
    <property type="component" value="Unassembled WGS sequence"/>
</dbReference>
<reference evidence="2 3" key="1">
    <citation type="submission" date="2019-09" db="EMBL/GenBank/DDBJ databases">
        <authorList>
            <person name="Ou C."/>
        </authorList>
    </citation>
    <scope>NUCLEOTIDE SEQUENCE [LARGE SCALE GENOMIC DNA]</scope>
    <source>
        <strain evidence="2">S2</strain>
        <tissue evidence="2">Leaf</tissue>
    </source>
</reference>
<keyword evidence="3" id="KW-1185">Reference proteome</keyword>
<reference evidence="2 3" key="2">
    <citation type="submission" date="2019-11" db="EMBL/GenBank/DDBJ databases">
        <title>A de novo genome assembly of a pear dwarfing rootstock.</title>
        <authorList>
            <person name="Wang F."/>
            <person name="Wang J."/>
            <person name="Li S."/>
            <person name="Zhang Y."/>
            <person name="Fang M."/>
            <person name="Ma L."/>
            <person name="Zhao Y."/>
            <person name="Jiang S."/>
        </authorList>
    </citation>
    <scope>NUCLEOTIDE SEQUENCE [LARGE SCALE GENOMIC DNA]</scope>
    <source>
        <strain evidence="2">S2</strain>
        <tissue evidence="2">Leaf</tissue>
    </source>
</reference>